<keyword evidence="2" id="KW-1185">Reference proteome</keyword>
<proteinExistence type="predicted"/>
<protein>
    <recommendedName>
        <fullName evidence="3">Aminoglycoside phosphotransferase domain-containing protein</fullName>
    </recommendedName>
</protein>
<dbReference type="OrthoDB" id="3261131at2759"/>
<dbReference type="Proteomes" id="UP000664859">
    <property type="component" value="Unassembled WGS sequence"/>
</dbReference>
<name>A0A835YKQ8_9STRA</name>
<dbReference type="EMBL" id="JAFCMP010000536">
    <property type="protein sequence ID" value="KAG5176451.1"/>
    <property type="molecule type" value="Genomic_DNA"/>
</dbReference>
<dbReference type="AlphaFoldDB" id="A0A835YKQ8"/>
<sequence length="176" mass="19324">MEFEAAAMRNDAFGYSLEALQLFDQQAPDRNYVQRFKEVLQLHSSAQQLARFSDANRLDIKGTLIFTANYREPGSAAAAATDAYPVVVKFTPGPYPKQIYKAWQALGLVPQLHYCETLPGGGCMVAIQYLSEADGWRTLYDCFNSPTFQKADADALLTAVHAALRSMHAAPIANAG</sequence>
<evidence type="ECO:0008006" key="3">
    <source>
        <dbReference type="Google" id="ProtNLM"/>
    </source>
</evidence>
<evidence type="ECO:0000313" key="1">
    <source>
        <dbReference type="EMBL" id="KAG5176451.1"/>
    </source>
</evidence>
<organism evidence="1 2">
    <name type="scientific">Tribonema minus</name>
    <dbReference type="NCBI Taxonomy" id="303371"/>
    <lineage>
        <taxon>Eukaryota</taxon>
        <taxon>Sar</taxon>
        <taxon>Stramenopiles</taxon>
        <taxon>Ochrophyta</taxon>
        <taxon>PX clade</taxon>
        <taxon>Xanthophyceae</taxon>
        <taxon>Tribonematales</taxon>
        <taxon>Tribonemataceae</taxon>
        <taxon>Tribonema</taxon>
    </lineage>
</organism>
<reference evidence="1" key="1">
    <citation type="submission" date="2021-02" db="EMBL/GenBank/DDBJ databases">
        <title>First Annotated Genome of the Yellow-green Alga Tribonema minus.</title>
        <authorList>
            <person name="Mahan K.M."/>
        </authorList>
    </citation>
    <scope>NUCLEOTIDE SEQUENCE</scope>
    <source>
        <strain evidence="1">UTEX B ZZ1240</strain>
    </source>
</reference>
<accession>A0A835YKQ8</accession>
<gene>
    <name evidence="1" type="ORF">JKP88DRAFT_347078</name>
</gene>
<evidence type="ECO:0000313" key="2">
    <source>
        <dbReference type="Proteomes" id="UP000664859"/>
    </source>
</evidence>
<comment type="caution">
    <text evidence="1">The sequence shown here is derived from an EMBL/GenBank/DDBJ whole genome shotgun (WGS) entry which is preliminary data.</text>
</comment>